<keyword evidence="1" id="KW-1133">Transmembrane helix</keyword>
<dbReference type="Gene3D" id="1.20.950.20">
    <property type="entry name" value="Transmembrane di-heme cytochromes, Chain C"/>
    <property type="match status" value="1"/>
</dbReference>
<protein>
    <recommendedName>
        <fullName evidence="3">Cytochrome b561 bacterial/Ni-hydrogenase domain-containing protein</fullName>
    </recommendedName>
</protein>
<feature type="transmembrane region" description="Helical" evidence="1">
    <location>
        <begin position="249"/>
        <end position="270"/>
    </location>
</feature>
<accession>A0A3B1DDA2</accession>
<sequence length="391" mass="44184">GQVSTLGSTRAARCSDCHGSHDILPLDNPDSMVSEQNLITTCSQAGCHPGANANFVKFDPHADYRDRKNYPVLFGVWWYFIIVMSSVFTFFGLHTLLWFLRSMIHRIRHGPPPKHTHATTAIRRFTALNRINHALVVITFFGLTATGIPLVFSHQEWAGVLAGFFGGIETAGLWHRVFATMLIVNFVLHFIGLARAFRRRTCSWHHWLFGPGSLVPRWKDITDCVGMFKWFAGLGRLPRFDKWTYWEKFDYWAEVFGSMIIGGTGLFLWFPEIASKIVPGWAFNVAMVVHGYEALLAIGFIFTIHFFNAHVRPGTFPVDEVMFTGSVPEEELKEQRPEEYRRLIESGQLDALRVPAPARERHPLFVLVAVVSVGIGVTLLALIILGGLDML</sequence>
<feature type="transmembrane region" description="Helical" evidence="1">
    <location>
        <begin position="364"/>
        <end position="388"/>
    </location>
</feature>
<dbReference type="InterPro" id="IPR016174">
    <property type="entry name" value="Di-haem_cyt_TM"/>
</dbReference>
<dbReference type="GO" id="GO:0016020">
    <property type="term" value="C:membrane"/>
    <property type="evidence" value="ECO:0007669"/>
    <property type="project" value="InterPro"/>
</dbReference>
<feature type="transmembrane region" description="Helical" evidence="1">
    <location>
        <begin position="173"/>
        <end position="194"/>
    </location>
</feature>
<feature type="transmembrane region" description="Helical" evidence="1">
    <location>
        <begin position="133"/>
        <end position="153"/>
    </location>
</feature>
<reference evidence="2" key="1">
    <citation type="submission" date="2018-06" db="EMBL/GenBank/DDBJ databases">
        <authorList>
            <person name="Zhirakovskaya E."/>
        </authorList>
    </citation>
    <scope>NUCLEOTIDE SEQUENCE</scope>
</reference>
<dbReference type="SUPFAM" id="SSF48695">
    <property type="entry name" value="Multiheme cytochromes"/>
    <property type="match status" value="1"/>
</dbReference>
<feature type="transmembrane region" description="Helical" evidence="1">
    <location>
        <begin position="282"/>
        <end position="307"/>
    </location>
</feature>
<keyword evidence="1" id="KW-0812">Transmembrane</keyword>
<dbReference type="InterPro" id="IPR036280">
    <property type="entry name" value="Multihaem_cyt_sf"/>
</dbReference>
<proteinExistence type="predicted"/>
<dbReference type="EMBL" id="UOGK01000372">
    <property type="protein sequence ID" value="VAX40309.1"/>
    <property type="molecule type" value="Genomic_DNA"/>
</dbReference>
<evidence type="ECO:0000256" key="1">
    <source>
        <dbReference type="SAM" id="Phobius"/>
    </source>
</evidence>
<dbReference type="SUPFAM" id="SSF81342">
    <property type="entry name" value="Transmembrane di-heme cytochromes"/>
    <property type="match status" value="1"/>
</dbReference>
<name>A0A3B1DDA2_9ZZZZ</name>
<evidence type="ECO:0000313" key="2">
    <source>
        <dbReference type="EMBL" id="VAX40309.1"/>
    </source>
</evidence>
<gene>
    <name evidence="2" type="ORF">MNBD_PLANCTO03-1512</name>
</gene>
<dbReference type="AlphaFoldDB" id="A0A3B1DDA2"/>
<feature type="transmembrane region" description="Helical" evidence="1">
    <location>
        <begin position="76"/>
        <end position="100"/>
    </location>
</feature>
<evidence type="ECO:0008006" key="3">
    <source>
        <dbReference type="Google" id="ProtNLM"/>
    </source>
</evidence>
<keyword evidence="1" id="KW-0472">Membrane</keyword>
<feature type="non-terminal residue" evidence="2">
    <location>
        <position position="1"/>
    </location>
</feature>
<organism evidence="2">
    <name type="scientific">hydrothermal vent metagenome</name>
    <dbReference type="NCBI Taxonomy" id="652676"/>
    <lineage>
        <taxon>unclassified sequences</taxon>
        <taxon>metagenomes</taxon>
        <taxon>ecological metagenomes</taxon>
    </lineage>
</organism>
<dbReference type="GO" id="GO:0022904">
    <property type="term" value="P:respiratory electron transport chain"/>
    <property type="evidence" value="ECO:0007669"/>
    <property type="project" value="InterPro"/>
</dbReference>